<organism evidence="1 2">
    <name type="scientific">Thermobacillus xylanilyticus</name>
    <dbReference type="NCBI Taxonomy" id="76633"/>
    <lineage>
        <taxon>Bacteria</taxon>
        <taxon>Bacillati</taxon>
        <taxon>Bacillota</taxon>
        <taxon>Bacilli</taxon>
        <taxon>Bacillales</taxon>
        <taxon>Paenibacillaceae</taxon>
        <taxon>Thermobacillus</taxon>
    </lineage>
</organism>
<gene>
    <name evidence="1" type="primary">txxe 2753</name>
    <name evidence="1" type="ORF">TXXE_18740</name>
</gene>
<proteinExistence type="predicted"/>
<dbReference type="Proteomes" id="UP000681526">
    <property type="component" value="Unassembled WGS sequence"/>
</dbReference>
<evidence type="ECO:0000313" key="1">
    <source>
        <dbReference type="EMBL" id="CAG5092780.1"/>
    </source>
</evidence>
<evidence type="ECO:0000313" key="2">
    <source>
        <dbReference type="Proteomes" id="UP000681526"/>
    </source>
</evidence>
<reference evidence="1 2" key="1">
    <citation type="submission" date="2021-04" db="EMBL/GenBank/DDBJ databases">
        <authorList>
            <person name="Rakotoarivonina H."/>
        </authorList>
    </citation>
    <scope>NUCLEOTIDE SEQUENCE [LARGE SCALE GENOMIC DNA]</scope>
    <source>
        <strain evidence="1 2">XE</strain>
    </source>
</reference>
<sequence length="17" mass="2129">MRGMLHGDRHHRGRKKR</sequence>
<keyword evidence="2" id="KW-1185">Reference proteome</keyword>
<protein>
    <submittedName>
        <fullName evidence="1">Uncharacterized protein</fullName>
    </submittedName>
</protein>
<accession>A0ABN7S5G1</accession>
<dbReference type="EMBL" id="CAJRAY010000097">
    <property type="protein sequence ID" value="CAG5092780.1"/>
    <property type="molecule type" value="Genomic_DNA"/>
</dbReference>
<comment type="caution">
    <text evidence="1">The sequence shown here is derived from an EMBL/GenBank/DDBJ whole genome shotgun (WGS) entry which is preliminary data.</text>
</comment>
<name>A0ABN7S5G1_THEXY</name>